<feature type="region of interest" description="Disordered" evidence="1">
    <location>
        <begin position="74"/>
        <end position="101"/>
    </location>
</feature>
<sequence length="134" mass="15640">MCNNTALELQTQYFTYESKQMAQCNPDLTQNIGPIDYEYPLTEMHHREQIMSKDHIRPRQTMYHFQHGSSILTSETDEFGPLQPQNQTARQQVPNDGFQPLLPLPRPNSDHYYDEPCIYNNKPTHPNGSNCFSH</sequence>
<evidence type="ECO:0000256" key="1">
    <source>
        <dbReference type="SAM" id="MobiDB-lite"/>
    </source>
</evidence>
<organism evidence="2 3">
    <name type="scientific">Anopheles culicifacies</name>
    <dbReference type="NCBI Taxonomy" id="139723"/>
    <lineage>
        <taxon>Eukaryota</taxon>
        <taxon>Metazoa</taxon>
        <taxon>Ecdysozoa</taxon>
        <taxon>Arthropoda</taxon>
        <taxon>Hexapoda</taxon>
        <taxon>Insecta</taxon>
        <taxon>Pterygota</taxon>
        <taxon>Neoptera</taxon>
        <taxon>Endopterygota</taxon>
        <taxon>Diptera</taxon>
        <taxon>Nematocera</taxon>
        <taxon>Culicoidea</taxon>
        <taxon>Culicidae</taxon>
        <taxon>Anophelinae</taxon>
        <taxon>Anopheles</taxon>
        <taxon>culicifacies species complex</taxon>
    </lineage>
</organism>
<dbReference type="Proteomes" id="UP000075883">
    <property type="component" value="Unassembled WGS sequence"/>
</dbReference>
<proteinExistence type="predicted"/>
<dbReference type="EMBL" id="AXCM01003480">
    <property type="status" value="NOT_ANNOTATED_CDS"/>
    <property type="molecule type" value="Genomic_DNA"/>
</dbReference>
<reference evidence="2" key="2">
    <citation type="submission" date="2020-05" db="UniProtKB">
        <authorList>
            <consortium name="EnsemblMetazoa"/>
        </authorList>
    </citation>
    <scope>IDENTIFICATION</scope>
    <source>
        <strain evidence="2">A-37</strain>
    </source>
</reference>
<dbReference type="EMBL" id="AXCM01003481">
    <property type="status" value="NOT_ANNOTATED_CDS"/>
    <property type="molecule type" value="Genomic_DNA"/>
</dbReference>
<evidence type="ECO:0000313" key="3">
    <source>
        <dbReference type="Proteomes" id="UP000075883"/>
    </source>
</evidence>
<dbReference type="AlphaFoldDB" id="A0A182LTJ6"/>
<keyword evidence="3" id="KW-1185">Reference proteome</keyword>
<dbReference type="EnsemblMetazoa" id="ACUA001606-RA">
    <property type="protein sequence ID" value="ACUA001606-PA"/>
    <property type="gene ID" value="ACUA001606"/>
</dbReference>
<protein>
    <submittedName>
        <fullName evidence="2">Uncharacterized protein</fullName>
    </submittedName>
</protein>
<feature type="compositionally biased region" description="Polar residues" evidence="1">
    <location>
        <begin position="83"/>
        <end position="94"/>
    </location>
</feature>
<reference evidence="3" key="1">
    <citation type="submission" date="2013-09" db="EMBL/GenBank/DDBJ databases">
        <title>The Genome Sequence of Anopheles culicifacies species A.</title>
        <authorList>
            <consortium name="The Broad Institute Genomics Platform"/>
            <person name="Neafsey D.E."/>
            <person name="Besansky N."/>
            <person name="Howell P."/>
            <person name="Walton C."/>
            <person name="Young S.K."/>
            <person name="Zeng Q."/>
            <person name="Gargeya S."/>
            <person name="Fitzgerald M."/>
            <person name="Haas B."/>
            <person name="Abouelleil A."/>
            <person name="Allen A.W."/>
            <person name="Alvarado L."/>
            <person name="Arachchi H.M."/>
            <person name="Berlin A.M."/>
            <person name="Chapman S.B."/>
            <person name="Gainer-Dewar J."/>
            <person name="Goldberg J."/>
            <person name="Griggs A."/>
            <person name="Gujja S."/>
            <person name="Hansen M."/>
            <person name="Howarth C."/>
            <person name="Imamovic A."/>
            <person name="Ireland A."/>
            <person name="Larimer J."/>
            <person name="McCowan C."/>
            <person name="Murphy C."/>
            <person name="Pearson M."/>
            <person name="Poon T.W."/>
            <person name="Priest M."/>
            <person name="Roberts A."/>
            <person name="Saif S."/>
            <person name="Shea T."/>
            <person name="Sisk P."/>
            <person name="Sykes S."/>
            <person name="Wortman J."/>
            <person name="Nusbaum C."/>
            <person name="Birren B."/>
        </authorList>
    </citation>
    <scope>NUCLEOTIDE SEQUENCE [LARGE SCALE GENOMIC DNA]</scope>
    <source>
        <strain evidence="3">A-37</strain>
    </source>
</reference>
<name>A0A182LTJ6_9DIPT</name>
<evidence type="ECO:0000313" key="2">
    <source>
        <dbReference type="EnsemblMetazoa" id="ACUA001606-PA"/>
    </source>
</evidence>
<accession>A0A182LTJ6</accession>
<dbReference type="VEuPathDB" id="VectorBase:ACUA001606"/>